<sequence length="163" mass="18895">MTKSSITFFAQEYYKKHPLTHEEVKSRLAILQYDVEPAQDHLSLSEIFDRLRKTRQSKQSSHVSSNVQHTAEPHQAIRDLFASLRQQVRETRSPHHQSHQGDGQAHATNNQAHVLEVPVVTEVDKAVLEYLQAYFRSDRSSLELLMLSNRLFKLGEEYNKNSK</sequence>
<comment type="caution">
    <text evidence="1">The sequence shown here is derived from an EMBL/GenBank/DDBJ whole genome shotgun (WGS) entry which is preliminary data.</text>
</comment>
<accession>A0A1V3L0U6</accession>
<dbReference type="Proteomes" id="UP000189549">
    <property type="component" value="Unassembled WGS sequence"/>
</dbReference>
<dbReference type="AlphaFoldDB" id="A0A1V3L0U6"/>
<organism evidence="1 2">
    <name type="scientific">Rodentibacter ratti</name>
    <dbReference type="NCBI Taxonomy" id="1906745"/>
    <lineage>
        <taxon>Bacteria</taxon>
        <taxon>Pseudomonadati</taxon>
        <taxon>Pseudomonadota</taxon>
        <taxon>Gammaproteobacteria</taxon>
        <taxon>Pasteurellales</taxon>
        <taxon>Pasteurellaceae</taxon>
        <taxon>Rodentibacter</taxon>
    </lineage>
</organism>
<reference evidence="1 2" key="1">
    <citation type="submission" date="2016-10" db="EMBL/GenBank/DDBJ databases">
        <title>Rodentibacter gen. nov. and new species.</title>
        <authorList>
            <person name="Christensen H."/>
        </authorList>
    </citation>
    <scope>NUCLEOTIDE SEQUENCE [LARGE SCALE GENOMIC DNA]</scope>
    <source>
        <strain evidence="1 2">Ppn157</strain>
    </source>
</reference>
<proteinExistence type="predicted"/>
<protein>
    <submittedName>
        <fullName evidence="1">Uncharacterized protein</fullName>
    </submittedName>
</protein>
<dbReference type="EMBL" id="MLAH01000062">
    <property type="protein sequence ID" value="OOF83522.1"/>
    <property type="molecule type" value="Genomic_DNA"/>
</dbReference>
<evidence type="ECO:0000313" key="1">
    <source>
        <dbReference type="EMBL" id="OOF83522.1"/>
    </source>
</evidence>
<gene>
    <name evidence="1" type="ORF">BKG93_09900</name>
</gene>
<evidence type="ECO:0000313" key="2">
    <source>
        <dbReference type="Proteomes" id="UP000189549"/>
    </source>
</evidence>
<name>A0A1V3L0U6_9PAST</name>
<dbReference type="RefSeq" id="WP_077476897.1">
    <property type="nucleotide sequence ID" value="NZ_MLAH01000062.1"/>
</dbReference>